<dbReference type="EMBL" id="CP144108">
    <property type="protein sequence ID" value="WWC92976.1"/>
    <property type="molecule type" value="Genomic_DNA"/>
</dbReference>
<dbReference type="AlphaFoldDB" id="A0AAX4K5S0"/>
<name>A0AAX4K5S0_9TREE</name>
<feature type="compositionally biased region" description="Low complexity" evidence="1">
    <location>
        <begin position="23"/>
        <end position="33"/>
    </location>
</feature>
<organism evidence="2 3">
    <name type="scientific">Kwoniella dendrophila CBS 6074</name>
    <dbReference type="NCBI Taxonomy" id="1295534"/>
    <lineage>
        <taxon>Eukaryota</taxon>
        <taxon>Fungi</taxon>
        <taxon>Dikarya</taxon>
        <taxon>Basidiomycota</taxon>
        <taxon>Agaricomycotina</taxon>
        <taxon>Tremellomycetes</taxon>
        <taxon>Tremellales</taxon>
        <taxon>Cryptococcaceae</taxon>
        <taxon>Kwoniella</taxon>
    </lineage>
</organism>
<accession>A0AAX4K5S0</accession>
<proteinExistence type="predicted"/>
<dbReference type="Proteomes" id="UP001355207">
    <property type="component" value="Chromosome 11"/>
</dbReference>
<keyword evidence="3" id="KW-1185">Reference proteome</keyword>
<evidence type="ECO:0000256" key="1">
    <source>
        <dbReference type="SAM" id="MobiDB-lite"/>
    </source>
</evidence>
<feature type="region of interest" description="Disordered" evidence="1">
    <location>
        <begin position="1"/>
        <end position="33"/>
    </location>
</feature>
<evidence type="ECO:0000313" key="3">
    <source>
        <dbReference type="Proteomes" id="UP001355207"/>
    </source>
</evidence>
<protein>
    <submittedName>
        <fullName evidence="2">Uncharacterized protein</fullName>
    </submittedName>
</protein>
<gene>
    <name evidence="2" type="ORF">L201_007940</name>
</gene>
<evidence type="ECO:0000313" key="2">
    <source>
        <dbReference type="EMBL" id="WWC92976.1"/>
    </source>
</evidence>
<dbReference type="GeneID" id="91098608"/>
<reference evidence="2 3" key="1">
    <citation type="submission" date="2024-01" db="EMBL/GenBank/DDBJ databases">
        <title>Comparative genomics of Cryptococcus and Kwoniella reveals pathogenesis evolution and contrasting modes of karyotype evolution via chromosome fusion or intercentromeric recombination.</title>
        <authorList>
            <person name="Coelho M.A."/>
            <person name="David-Palma M."/>
            <person name="Shea T."/>
            <person name="Bowers K."/>
            <person name="McGinley-Smith S."/>
            <person name="Mohammad A.W."/>
            <person name="Gnirke A."/>
            <person name="Yurkov A.M."/>
            <person name="Nowrousian M."/>
            <person name="Sun S."/>
            <person name="Cuomo C.A."/>
            <person name="Heitman J."/>
        </authorList>
    </citation>
    <scope>NUCLEOTIDE SEQUENCE [LARGE SCALE GENOMIC DNA]</scope>
    <source>
        <strain evidence="2 3">CBS 6074</strain>
    </source>
</reference>
<dbReference type="RefSeq" id="XP_066079738.1">
    <property type="nucleotide sequence ID" value="XM_066223641.1"/>
</dbReference>
<sequence length="359" mass="41257">MLRSLLSRRSRKSKSRSNDLHRTTTSTTPSSTPSIVQTLLIPDILPLVIPYSDQGTLFSLCLVDRHTNRLVSALLNDTVYLHTPSVILSFLGRPKKRKVKHIDLILDIRFWLHSDFRKCTLQTAQSPAGGKGWLDKLESLHLITRGEGVISVIDEKLLGRSKETIHDLQQLVEVWIKSLTPSKGPKHLRWRHEYISVDTTYNDHLKQDQSDIVGVGGYEDPYPGFRWPFRFLSDYTSILSLDLPLTFEPIYEGFKLSNLELQVIQLISLSGFSLSPQTLSGILWEINNGKRSKKKDNKPFILEVRGDIKNEIRQGLDQLIEHEKSENKGLLQVSLKANKSETSNQWRERIRKQDWCNIR</sequence>
<feature type="compositionally biased region" description="Basic residues" evidence="1">
    <location>
        <begin position="1"/>
        <end position="15"/>
    </location>
</feature>